<evidence type="ECO:0000313" key="5">
    <source>
        <dbReference type="Proteomes" id="UP000215027"/>
    </source>
</evidence>
<dbReference type="PROSITE" id="PS51781">
    <property type="entry name" value="SH3B"/>
    <property type="match status" value="1"/>
</dbReference>
<dbReference type="InterPro" id="IPR003646">
    <property type="entry name" value="SH3-like_bac-type"/>
</dbReference>
<dbReference type="PANTHER" id="PTHR35535">
    <property type="entry name" value="HEAT SHOCK PROTEIN HSLJ"/>
    <property type="match status" value="1"/>
</dbReference>
<dbReference type="InterPro" id="IPR038670">
    <property type="entry name" value="HslJ-like_sf"/>
</dbReference>
<dbReference type="PROSITE" id="PS51257">
    <property type="entry name" value="PROKAR_LIPOPROTEIN"/>
    <property type="match status" value="1"/>
</dbReference>
<feature type="domain" description="SH3b" evidence="3">
    <location>
        <begin position="334"/>
        <end position="402"/>
    </location>
</feature>
<evidence type="ECO:0000256" key="1">
    <source>
        <dbReference type="SAM" id="MobiDB-lite"/>
    </source>
</evidence>
<gene>
    <name evidence="4" type="ORF">CFX0092_B0538</name>
</gene>
<dbReference type="Pfam" id="PF08239">
    <property type="entry name" value="SH3_3"/>
    <property type="match status" value="1"/>
</dbReference>
<dbReference type="EMBL" id="LN890656">
    <property type="protein sequence ID" value="CUS06072.1"/>
    <property type="molecule type" value="Genomic_DNA"/>
</dbReference>
<sequence length="622" mass="66028">MKKYTLMILIVLLAALVVACQQQPDVVPTIAPAEETPVTEATAAPEAVATEAPAEATEVPAEATAEATAPPAVQPVAQFCDVVDPTLINLNTQGIYSEWQADCVAATDYADDTPDIRGLPQHITITFDGRASDTHQAGEPIIYIIPAAAYRDLWDAAQNPLVGENLDALTRWIGRRPSAVSPQNMPVLPIEEARAVNDLAVQGQFLEFDEWEGIRFVARFAQDPHPLTNEGLRYIFQGFVGANDEVLVAAFFPVTTAHLPATIEEISAEDMAVIEADPVAALALSGVELNALTDADWQPALDVLDALVGSLQYGGTETEEEEVEIAPTPDGPPAAYAVVTGAAGVNVRSGPSTAFSSLGVAPFGAELELIGRSVDNNWWATPLNGAPNGRGWVSAGFVESFNTGGLPVVAGPPLPTPVPSPTPEPTPSAQTAFWVDRTQIDQGQCTTLRWSVANIQAVWVYEVGQSFEQFPATGDGSRQVCPSATTTYEMRVQLRDGSITTQRVTVNVTPGNRLANTNWVLANIGPAGLLPGRPPTISFGVGNYVEGFSGCNTFWGNYSLFGTDGLAMSVGTRSLVACEEDVTAQEQAFLSALHSTGAFTINGNELTLRDSGGVELLRFLRQ</sequence>
<dbReference type="AlphaFoldDB" id="A0A160T7U1"/>
<feature type="signal peptide" evidence="2">
    <location>
        <begin position="1"/>
        <end position="19"/>
    </location>
</feature>
<dbReference type="Gene3D" id="2.40.128.270">
    <property type="match status" value="1"/>
</dbReference>
<dbReference type="Pfam" id="PF03724">
    <property type="entry name" value="META"/>
    <property type="match status" value="1"/>
</dbReference>
<keyword evidence="5" id="KW-1185">Reference proteome</keyword>
<dbReference type="PANTHER" id="PTHR35535:SF1">
    <property type="entry name" value="HEAT SHOCK PROTEIN HSLJ"/>
    <property type="match status" value="1"/>
</dbReference>
<evidence type="ECO:0000313" key="4">
    <source>
        <dbReference type="EMBL" id="CUS06072.1"/>
    </source>
</evidence>
<accession>A0A160T7U1</accession>
<protein>
    <recommendedName>
        <fullName evidence="3">SH3b domain-containing protein</fullName>
    </recommendedName>
</protein>
<dbReference type="OrthoDB" id="136822at2"/>
<organism evidence="4 5">
    <name type="scientific">Candidatus Promineifilum breve</name>
    <dbReference type="NCBI Taxonomy" id="1806508"/>
    <lineage>
        <taxon>Bacteria</taxon>
        <taxon>Bacillati</taxon>
        <taxon>Chloroflexota</taxon>
        <taxon>Ardenticatenia</taxon>
        <taxon>Candidatus Promineifilales</taxon>
        <taxon>Candidatus Promineifilaceae</taxon>
        <taxon>Candidatus Promineifilum</taxon>
    </lineage>
</organism>
<feature type="chain" id="PRO_5007820247" description="SH3b domain-containing protein" evidence="2">
    <location>
        <begin position="20"/>
        <end position="622"/>
    </location>
</feature>
<evidence type="ECO:0000259" key="3">
    <source>
        <dbReference type="PROSITE" id="PS51781"/>
    </source>
</evidence>
<dbReference type="KEGG" id="pbf:CFX0092_B0538"/>
<keyword evidence="2" id="KW-0732">Signal</keyword>
<dbReference type="Proteomes" id="UP000215027">
    <property type="component" value="Chromosome II"/>
</dbReference>
<proteinExistence type="predicted"/>
<feature type="region of interest" description="Disordered" evidence="1">
    <location>
        <begin position="37"/>
        <end position="65"/>
    </location>
</feature>
<name>A0A160T7U1_9CHLR</name>
<evidence type="ECO:0000256" key="2">
    <source>
        <dbReference type="SAM" id="SignalP"/>
    </source>
</evidence>
<dbReference type="InterPro" id="IPR005184">
    <property type="entry name" value="DUF306_Meta_HslJ"/>
</dbReference>
<dbReference type="InterPro" id="IPR053147">
    <property type="entry name" value="Hsp_HslJ-like"/>
</dbReference>
<dbReference type="SMART" id="SM00287">
    <property type="entry name" value="SH3b"/>
    <property type="match status" value="1"/>
</dbReference>
<reference evidence="4" key="1">
    <citation type="submission" date="2016-01" db="EMBL/GenBank/DDBJ databases">
        <authorList>
            <person name="Mcilroy J.S."/>
            <person name="Karst M S."/>
            <person name="Albertsen M."/>
        </authorList>
    </citation>
    <scope>NUCLEOTIDE SEQUENCE</scope>
    <source>
        <strain evidence="4">Cfx-K</strain>
    </source>
</reference>
<dbReference type="RefSeq" id="WP_095045401.1">
    <property type="nucleotide sequence ID" value="NZ_LN890656.1"/>
</dbReference>
<dbReference type="Gene3D" id="2.30.30.40">
    <property type="entry name" value="SH3 Domains"/>
    <property type="match status" value="1"/>
</dbReference>